<evidence type="ECO:0000313" key="6">
    <source>
        <dbReference type="Proteomes" id="UP000219689"/>
    </source>
</evidence>
<evidence type="ECO:0000256" key="2">
    <source>
        <dbReference type="ARBA" id="ARBA00007103"/>
    </source>
</evidence>
<evidence type="ECO:0000256" key="3">
    <source>
        <dbReference type="ARBA" id="ARBA00022898"/>
    </source>
</evidence>
<dbReference type="RefSeq" id="WP_097381344.1">
    <property type="nucleotide sequence ID" value="NZ_NXNI01000001.1"/>
</dbReference>
<dbReference type="SUPFAM" id="SSF53686">
    <property type="entry name" value="Tryptophan synthase beta subunit-like PLP-dependent enzymes"/>
    <property type="match status" value="1"/>
</dbReference>
<dbReference type="InterPro" id="IPR005859">
    <property type="entry name" value="CysK"/>
</dbReference>
<keyword evidence="6" id="KW-1185">Reference proteome</keyword>
<dbReference type="GO" id="GO:0006535">
    <property type="term" value="P:cysteine biosynthetic process from serine"/>
    <property type="evidence" value="ECO:0007669"/>
    <property type="project" value="InterPro"/>
</dbReference>
<comment type="caution">
    <text evidence="5">The sequence shown here is derived from an EMBL/GenBank/DDBJ whole genome shotgun (WGS) entry which is preliminary data.</text>
</comment>
<feature type="domain" description="Tryptophan synthase beta chain-like PALP" evidence="4">
    <location>
        <begin position="20"/>
        <end position="298"/>
    </location>
</feature>
<dbReference type="InterPro" id="IPR001926">
    <property type="entry name" value="TrpB-like_PALP"/>
</dbReference>
<accession>A0A2A5R037</accession>
<dbReference type="CDD" id="cd01561">
    <property type="entry name" value="CBS_like"/>
    <property type="match status" value="1"/>
</dbReference>
<dbReference type="EMBL" id="NXNI01000001">
    <property type="protein sequence ID" value="PCR92422.1"/>
    <property type="molecule type" value="Genomic_DNA"/>
</dbReference>
<dbReference type="InterPro" id="IPR050214">
    <property type="entry name" value="Cys_Synth/Cystath_Beta-Synth"/>
</dbReference>
<evidence type="ECO:0000256" key="1">
    <source>
        <dbReference type="ARBA" id="ARBA00001933"/>
    </source>
</evidence>
<sequence length="313" mass="32420">MGRTVESASDIDAAETVGELIGETPLLRLDAFADNCVGKIEAQNPYSVKDRIARAIIDAAERAGALEPGGTVVESTSGNTGIGLAAVSAARGYDCVLTMPSSMSTERRQLLRALGADLELTPAEDGMTGANERAEEIVADREDAIMARQFENEANPAAHRETTGPEIWAATDGAVDAVVAGVGTGGTITGVSEHLKTDRGKTELTSVAVEPAESPTLSELSSAGHDIQGIGPGFVPDILRTELVDEVRAVEASEAKDAARKLGRSEGLLVGISSGAALAAAADYAADNPDELTVVVLPDTGERYLSTDLYDIE</sequence>
<comment type="cofactor">
    <cofactor evidence="1">
        <name>pyridoxal 5'-phosphate</name>
        <dbReference type="ChEBI" id="CHEBI:597326"/>
    </cofactor>
</comment>
<evidence type="ECO:0000259" key="4">
    <source>
        <dbReference type="Pfam" id="PF00291"/>
    </source>
</evidence>
<dbReference type="NCBIfam" id="TIGR01139">
    <property type="entry name" value="cysK"/>
    <property type="match status" value="1"/>
</dbReference>
<reference evidence="5 6" key="1">
    <citation type="submission" date="2017-09" db="EMBL/GenBank/DDBJ databases">
        <title>Genome sequences of Natrinema ejinorence JCM 13890T.</title>
        <authorList>
            <person name="Roh S.W."/>
            <person name="Kim Y.B."/>
            <person name="Kim J.Y."/>
        </authorList>
    </citation>
    <scope>NUCLEOTIDE SEQUENCE [LARGE SCALE GENOMIC DNA]</scope>
    <source>
        <strain evidence="5 6">JCM 13890</strain>
    </source>
</reference>
<dbReference type="InterPro" id="IPR005856">
    <property type="entry name" value="Cys_synth"/>
</dbReference>
<proteinExistence type="inferred from homology"/>
<dbReference type="AlphaFoldDB" id="A0A2A5R037"/>
<dbReference type="Gene3D" id="3.40.50.1100">
    <property type="match status" value="2"/>
</dbReference>
<dbReference type="Proteomes" id="UP000219689">
    <property type="component" value="Unassembled WGS sequence"/>
</dbReference>
<name>A0A2A5R037_9EURY</name>
<evidence type="ECO:0000313" key="5">
    <source>
        <dbReference type="EMBL" id="PCR92422.1"/>
    </source>
</evidence>
<dbReference type="FunFam" id="3.40.50.1100:FF:000118">
    <property type="entry name" value="Related to CYS4-cystathionine beta-synthase"/>
    <property type="match status" value="1"/>
</dbReference>
<gene>
    <name evidence="5" type="primary">cysK</name>
    <name evidence="5" type="ORF">CP557_18945</name>
</gene>
<dbReference type="Pfam" id="PF00291">
    <property type="entry name" value="PALP"/>
    <property type="match status" value="1"/>
</dbReference>
<keyword evidence="3" id="KW-0663">Pyridoxal phosphate</keyword>
<dbReference type="GO" id="GO:0004124">
    <property type="term" value="F:cysteine synthase activity"/>
    <property type="evidence" value="ECO:0007669"/>
    <property type="project" value="InterPro"/>
</dbReference>
<organism evidence="5 6">
    <name type="scientific">Natrinema ejinorense</name>
    <dbReference type="NCBI Taxonomy" id="373386"/>
    <lineage>
        <taxon>Archaea</taxon>
        <taxon>Methanobacteriati</taxon>
        <taxon>Methanobacteriota</taxon>
        <taxon>Stenosarchaea group</taxon>
        <taxon>Halobacteria</taxon>
        <taxon>Halobacteriales</taxon>
        <taxon>Natrialbaceae</taxon>
        <taxon>Natrinema</taxon>
    </lineage>
</organism>
<dbReference type="InterPro" id="IPR036052">
    <property type="entry name" value="TrpB-like_PALP_sf"/>
</dbReference>
<protein>
    <submittedName>
        <fullName evidence="5">Cysteine synthase A</fullName>
    </submittedName>
</protein>
<dbReference type="FunFam" id="3.40.50.1100:FF:000003">
    <property type="entry name" value="Cystathionine beta-synthase"/>
    <property type="match status" value="1"/>
</dbReference>
<comment type="similarity">
    <text evidence="2">Belongs to the cysteine synthase/cystathionine beta-synthase family.</text>
</comment>
<dbReference type="PANTHER" id="PTHR10314">
    <property type="entry name" value="CYSTATHIONINE BETA-SYNTHASE"/>
    <property type="match status" value="1"/>
</dbReference>
<dbReference type="NCBIfam" id="TIGR01136">
    <property type="entry name" value="cysKM"/>
    <property type="match status" value="1"/>
</dbReference>